<organism evidence="1 2">
    <name type="scientific">Pseudochrobactrum kiredjianiae</name>
    <dbReference type="NCBI Taxonomy" id="386305"/>
    <lineage>
        <taxon>Bacteria</taxon>
        <taxon>Pseudomonadati</taxon>
        <taxon>Pseudomonadota</taxon>
        <taxon>Alphaproteobacteria</taxon>
        <taxon>Hyphomicrobiales</taxon>
        <taxon>Brucellaceae</taxon>
        <taxon>Pseudochrobactrum</taxon>
    </lineage>
</organism>
<dbReference type="EMBL" id="JBHTMA010000040">
    <property type="protein sequence ID" value="MFD1228060.1"/>
    <property type="molecule type" value="Genomic_DNA"/>
</dbReference>
<accession>A0ABW3V8B8</accession>
<evidence type="ECO:0000313" key="2">
    <source>
        <dbReference type="Proteomes" id="UP001597263"/>
    </source>
</evidence>
<proteinExistence type="predicted"/>
<dbReference type="RefSeq" id="WP_289384353.1">
    <property type="nucleotide sequence ID" value="NZ_JAUCBM010000001.1"/>
</dbReference>
<dbReference type="Proteomes" id="UP001597263">
    <property type="component" value="Unassembled WGS sequence"/>
</dbReference>
<keyword evidence="2" id="KW-1185">Reference proteome</keyword>
<sequence>MRKIKNIILVFNFLLFSFIDPSFSENQKFICDLSHMCKVSPPCSDEKDPQNSGCPGVKECRFLKNDDLKLSLDINENEVTTKWNTGFFDNAFKHKILSESDISEYTGLPTKIYTLGFFDDLNVVKQVIWLKTTGDEGSISIADVEIGSQSSFMSGSCKKEK</sequence>
<comment type="caution">
    <text evidence="1">The sequence shown here is derived from an EMBL/GenBank/DDBJ whole genome shotgun (WGS) entry which is preliminary data.</text>
</comment>
<reference evidence="2" key="1">
    <citation type="journal article" date="2019" name="Int. J. Syst. Evol. Microbiol.">
        <title>The Global Catalogue of Microorganisms (GCM) 10K type strain sequencing project: providing services to taxonomists for standard genome sequencing and annotation.</title>
        <authorList>
            <consortium name="The Broad Institute Genomics Platform"/>
            <consortium name="The Broad Institute Genome Sequencing Center for Infectious Disease"/>
            <person name="Wu L."/>
            <person name="Ma J."/>
        </authorList>
    </citation>
    <scope>NUCLEOTIDE SEQUENCE [LARGE SCALE GENOMIC DNA]</scope>
    <source>
        <strain evidence="2">CCUG 49584</strain>
    </source>
</reference>
<gene>
    <name evidence="1" type="ORF">ACFQ35_13025</name>
</gene>
<name>A0ABW3V8B8_9HYPH</name>
<evidence type="ECO:0000313" key="1">
    <source>
        <dbReference type="EMBL" id="MFD1228060.1"/>
    </source>
</evidence>
<protein>
    <submittedName>
        <fullName evidence="1">Uncharacterized protein</fullName>
    </submittedName>
</protein>